<proteinExistence type="predicted"/>
<keyword evidence="2" id="KW-1185">Reference proteome</keyword>
<dbReference type="OrthoDB" id="6783105at2759"/>
<dbReference type="EMBL" id="JAACXV010000164">
    <property type="protein sequence ID" value="KAF7282606.1"/>
    <property type="molecule type" value="Genomic_DNA"/>
</dbReference>
<dbReference type="PANTHER" id="PTHR33936">
    <property type="entry name" value="PROTEIN CBG17840"/>
    <property type="match status" value="1"/>
</dbReference>
<dbReference type="InterPro" id="IPR052797">
    <property type="entry name" value="RegFact_GeneExpr_CellDeath"/>
</dbReference>
<accession>A0A834IN26</accession>
<protein>
    <submittedName>
        <fullName evidence="1">Uncharacterized protein</fullName>
    </submittedName>
</protein>
<reference evidence="1" key="1">
    <citation type="submission" date="2020-08" db="EMBL/GenBank/DDBJ databases">
        <title>Genome sequencing and assembly of the red palm weevil Rhynchophorus ferrugineus.</title>
        <authorList>
            <person name="Dias G.B."/>
            <person name="Bergman C.M."/>
            <person name="Manee M."/>
        </authorList>
    </citation>
    <scope>NUCLEOTIDE SEQUENCE</scope>
    <source>
        <strain evidence="1">AA-2017</strain>
        <tissue evidence="1">Whole larva</tissue>
    </source>
</reference>
<organism evidence="1 2">
    <name type="scientific">Rhynchophorus ferrugineus</name>
    <name type="common">Red palm weevil</name>
    <name type="synonym">Curculio ferrugineus</name>
    <dbReference type="NCBI Taxonomy" id="354439"/>
    <lineage>
        <taxon>Eukaryota</taxon>
        <taxon>Metazoa</taxon>
        <taxon>Ecdysozoa</taxon>
        <taxon>Arthropoda</taxon>
        <taxon>Hexapoda</taxon>
        <taxon>Insecta</taxon>
        <taxon>Pterygota</taxon>
        <taxon>Neoptera</taxon>
        <taxon>Endopterygota</taxon>
        <taxon>Coleoptera</taxon>
        <taxon>Polyphaga</taxon>
        <taxon>Cucujiformia</taxon>
        <taxon>Curculionidae</taxon>
        <taxon>Dryophthorinae</taxon>
        <taxon>Rhynchophorus</taxon>
    </lineage>
</organism>
<sequence>MNRHLRTFHPEKIEPVKISVVGNIMRCALCEHTTSKSQLIDHMQSLHNMKIEQETLKFDSLENFEIWKGNIERTTNASFVKHRGTYIDQRLKQSDIRQADIRHKIDMSSRVLTNEVENDEDNFECIKEEELHIKPEIEEPSLYIPETPMEENCDQDNLERLHLHKNMHNIQQSSITLNRLPGIRHKNDTSSRALTNEVQNDGDNFDKLYCIKQEELHIKSEIEESTPYISENPMDENSDHQEGHSIQQKMFYSDSEYYIFENATSSIAESILKNLEDRANRICTVNQTDKDKLNLGMY</sequence>
<gene>
    <name evidence="1" type="ORF">GWI33_002325</name>
</gene>
<dbReference type="Proteomes" id="UP000625711">
    <property type="component" value="Unassembled WGS sequence"/>
</dbReference>
<dbReference type="AlphaFoldDB" id="A0A834IN26"/>
<comment type="caution">
    <text evidence="1">The sequence shown here is derived from an EMBL/GenBank/DDBJ whole genome shotgun (WGS) entry which is preliminary data.</text>
</comment>
<evidence type="ECO:0000313" key="2">
    <source>
        <dbReference type="Proteomes" id="UP000625711"/>
    </source>
</evidence>
<evidence type="ECO:0000313" key="1">
    <source>
        <dbReference type="EMBL" id="KAF7282606.1"/>
    </source>
</evidence>
<dbReference type="PANTHER" id="PTHR33936:SF24">
    <property type="entry name" value="C2H2-TYPE DOMAIN-CONTAINING PROTEIN"/>
    <property type="match status" value="1"/>
</dbReference>
<name>A0A834IN26_RHYFE</name>